<dbReference type="GO" id="GO:0033499">
    <property type="term" value="P:galactose catabolic process via UDP-galactose, Leloir pathway"/>
    <property type="evidence" value="ECO:0007669"/>
    <property type="project" value="TreeGrafter"/>
</dbReference>
<dbReference type="PANTHER" id="PTHR10091">
    <property type="entry name" value="ALDOSE-1-EPIMERASE"/>
    <property type="match status" value="1"/>
</dbReference>
<dbReference type="InterPro" id="IPR008183">
    <property type="entry name" value="Aldose_1/G6P_1-epimerase"/>
</dbReference>
<proteinExistence type="predicted"/>
<protein>
    <submittedName>
        <fullName evidence="5">Aldose epimerase</fullName>
    </submittedName>
</protein>
<evidence type="ECO:0000256" key="3">
    <source>
        <dbReference type="ARBA" id="ARBA00022837"/>
    </source>
</evidence>
<reference evidence="5 6" key="1">
    <citation type="submission" date="2014-07" db="EMBL/GenBank/DDBJ databases">
        <authorList>
            <person name="McCorrison J."/>
            <person name="Sanka R."/>
            <person name="Torralba M."/>
            <person name="Gillis M."/>
            <person name="Haft D.H."/>
            <person name="Methe B."/>
            <person name="Sutton G."/>
            <person name="Nelson K.E."/>
        </authorList>
    </citation>
    <scope>NUCLEOTIDE SEQUENCE [LARGE SCALE GENOMIC DNA]</scope>
    <source>
        <strain evidence="5 6">DNF00666</strain>
    </source>
</reference>
<evidence type="ECO:0000256" key="4">
    <source>
        <dbReference type="SAM" id="SignalP"/>
    </source>
</evidence>
<accession>A0A096AI07</accession>
<name>A0A096AI07_9BACT</name>
<dbReference type="InterPro" id="IPR014718">
    <property type="entry name" value="GH-type_carb-bd"/>
</dbReference>
<dbReference type="EMBL" id="JRNS01000394">
    <property type="protein sequence ID" value="KGF46738.1"/>
    <property type="molecule type" value="Genomic_DNA"/>
</dbReference>
<dbReference type="SUPFAM" id="SSF74650">
    <property type="entry name" value="Galactose mutarotase-like"/>
    <property type="match status" value="1"/>
</dbReference>
<feature type="chain" id="PRO_5001923756" evidence="4">
    <location>
        <begin position="22"/>
        <end position="316"/>
    </location>
</feature>
<evidence type="ECO:0000256" key="1">
    <source>
        <dbReference type="ARBA" id="ARBA00001913"/>
    </source>
</evidence>
<evidence type="ECO:0000256" key="2">
    <source>
        <dbReference type="ARBA" id="ARBA00011245"/>
    </source>
</evidence>
<comment type="subunit">
    <text evidence="2">Monomer.</text>
</comment>
<keyword evidence="4" id="KW-0732">Signal</keyword>
<organism evidence="5 6">
    <name type="scientific">Prevotella melaninogenica DNF00666</name>
    <dbReference type="NCBI Taxonomy" id="1401073"/>
    <lineage>
        <taxon>Bacteria</taxon>
        <taxon>Pseudomonadati</taxon>
        <taxon>Bacteroidota</taxon>
        <taxon>Bacteroidia</taxon>
        <taxon>Bacteroidales</taxon>
        <taxon>Prevotellaceae</taxon>
        <taxon>Prevotella</taxon>
    </lineage>
</organism>
<evidence type="ECO:0000313" key="5">
    <source>
        <dbReference type="EMBL" id="KGF46738.1"/>
    </source>
</evidence>
<dbReference type="PANTHER" id="PTHR10091:SF0">
    <property type="entry name" value="GALACTOSE MUTAROTASE"/>
    <property type="match status" value="1"/>
</dbReference>
<evidence type="ECO:0000313" key="6">
    <source>
        <dbReference type="Proteomes" id="UP000029578"/>
    </source>
</evidence>
<dbReference type="GO" id="GO:0004034">
    <property type="term" value="F:aldose 1-epimerase activity"/>
    <property type="evidence" value="ECO:0007669"/>
    <property type="project" value="TreeGrafter"/>
</dbReference>
<sequence>MKQLYVILTVAMLSVVLCSHAQEQVQIRLVNGNGMEAVISNYGARLISLTAHNWNGRLEPVVKGYTNKEEYLKDRTLGATLIYFGKNNEETLSGKMWELVSSDNQSVTLRYVTSQGENGLDGKLNATVTYTLSDQNALDVDYRIATTAETKLEVTNGICFNLSGEMHRSILKQHLWVDAVQINTYNAKRQLTGVLQRIKNTPFDFTKPREIGERIKRTSKGYDNAYQLRHPDNMQKAAAILFDAQSGRAMTVYSSEPTLNINTYGKENCGISLQPIHAGYNSGMEKVSNELHPGQVFHGATVFFFTTDPPLIMRTK</sequence>
<dbReference type="Pfam" id="PF01263">
    <property type="entry name" value="Aldose_epim"/>
    <property type="match status" value="2"/>
</dbReference>
<gene>
    <name evidence="5" type="ORF">HMPREF0661_07875</name>
</gene>
<dbReference type="RefSeq" id="WP_036865350.1">
    <property type="nucleotide sequence ID" value="NZ_JRNS01000394.1"/>
</dbReference>
<dbReference type="Gene3D" id="2.70.98.10">
    <property type="match status" value="1"/>
</dbReference>
<dbReference type="GO" id="GO:0030246">
    <property type="term" value="F:carbohydrate binding"/>
    <property type="evidence" value="ECO:0007669"/>
    <property type="project" value="InterPro"/>
</dbReference>
<comment type="cofactor">
    <cofactor evidence="1">
        <name>Ca(2+)</name>
        <dbReference type="ChEBI" id="CHEBI:29108"/>
    </cofactor>
</comment>
<dbReference type="Proteomes" id="UP000029578">
    <property type="component" value="Unassembled WGS sequence"/>
</dbReference>
<comment type="caution">
    <text evidence="5">The sequence shown here is derived from an EMBL/GenBank/DDBJ whole genome shotgun (WGS) entry which is preliminary data.</text>
</comment>
<dbReference type="AlphaFoldDB" id="A0A096AI07"/>
<dbReference type="InterPro" id="IPR011013">
    <property type="entry name" value="Gal_mutarotase_sf_dom"/>
</dbReference>
<feature type="signal peptide" evidence="4">
    <location>
        <begin position="1"/>
        <end position="21"/>
    </location>
</feature>
<keyword evidence="3" id="KW-0106">Calcium</keyword>
<dbReference type="GO" id="GO:0006006">
    <property type="term" value="P:glucose metabolic process"/>
    <property type="evidence" value="ECO:0007669"/>
    <property type="project" value="TreeGrafter"/>
</dbReference>